<dbReference type="EMBL" id="GAMC01017156">
    <property type="protein sequence ID" value="JAB89399.1"/>
    <property type="molecule type" value="mRNA"/>
</dbReference>
<dbReference type="EMBL" id="GAMC01017152">
    <property type="protein sequence ID" value="JAB89403.1"/>
    <property type="molecule type" value="mRNA"/>
</dbReference>
<keyword evidence="5 6" id="KW-0472">Membrane</keyword>
<dbReference type="EMBL" id="GAMC01017155">
    <property type="protein sequence ID" value="JAB89400.1"/>
    <property type="molecule type" value="mRNA"/>
</dbReference>
<organism evidence="8">
    <name type="scientific">Ceratitis capitata</name>
    <name type="common">Mediterranean fruit fly</name>
    <name type="synonym">Tephritis capitata</name>
    <dbReference type="NCBI Taxonomy" id="7213"/>
    <lineage>
        <taxon>Eukaryota</taxon>
        <taxon>Metazoa</taxon>
        <taxon>Ecdysozoa</taxon>
        <taxon>Arthropoda</taxon>
        <taxon>Hexapoda</taxon>
        <taxon>Insecta</taxon>
        <taxon>Pterygota</taxon>
        <taxon>Neoptera</taxon>
        <taxon>Endopterygota</taxon>
        <taxon>Diptera</taxon>
        <taxon>Brachycera</taxon>
        <taxon>Muscomorpha</taxon>
        <taxon>Tephritoidea</taxon>
        <taxon>Tephritidae</taxon>
        <taxon>Ceratitis</taxon>
        <taxon>Ceratitis</taxon>
    </lineage>
</organism>
<comment type="similarity">
    <text evidence="2">Belongs to the TMEM135 family.</text>
</comment>
<feature type="transmembrane region" description="Helical" evidence="6">
    <location>
        <begin position="43"/>
        <end position="60"/>
    </location>
</feature>
<dbReference type="EMBL" id="GAMC01017153">
    <property type="protein sequence ID" value="JAB89402.1"/>
    <property type="molecule type" value="mRNA"/>
</dbReference>
<dbReference type="EMBL" id="GAMC01017157">
    <property type="protein sequence ID" value="JAB89398.1"/>
    <property type="molecule type" value="mRNA"/>
</dbReference>
<dbReference type="OrthoDB" id="291792at2759"/>
<evidence type="ECO:0000256" key="2">
    <source>
        <dbReference type="ARBA" id="ARBA00008924"/>
    </source>
</evidence>
<accession>W8AX43</accession>
<dbReference type="AlphaFoldDB" id="W8AX43"/>
<feature type="transmembrane region" description="Helical" evidence="6">
    <location>
        <begin position="72"/>
        <end position="94"/>
    </location>
</feature>
<sequence>MTNALSRFLTPVACNCKDFSHPWTESCANASAGILLSAIPTSLRIYTMVYALSLIMRHRIPNLTDLKHTLHGILQSSAFLVSNSYSFIMFNCLLRKIIGHYYCATVAFIPSFISSFASILVERPARRPLLTLYVANLATETLWNMAEVRGYVRSIPQGQTLIFGISISALLYLYRLGLHKTTCKDSLFNILRFFVDKTEEGPIKSITSNTSEASTSASAAQRSRAPLDFRSINVLVQLYSRFLGAVKSKHASCPHRDMCWRYALIGGLKPFVGGVGLQVTLRLVMNFRKIVQFKFNPRKALFNKDTLNLGIFLGCFSFIYKSVSCTLRHSFDRDDPRFAIPAGLLASVAFTKYPDVTVALYVMWKALQIYYDLGIKEGVLPHISNFTLLLYSFCTAILFHAGILEPKTIRPSYFKFLQAISGDRLNRFNLEPFNVYGQNASEQMKEVSRRLNIINKSPLPKCSLASWK</sequence>
<evidence type="ECO:0000256" key="3">
    <source>
        <dbReference type="ARBA" id="ARBA00022692"/>
    </source>
</evidence>
<dbReference type="Pfam" id="PF15982">
    <property type="entry name" value="TMEM135_C_rich"/>
    <property type="match status" value="1"/>
</dbReference>
<dbReference type="PANTHER" id="PTHR12459">
    <property type="entry name" value="TRANSMEMBRANE PROTEIN 135-RELATED"/>
    <property type="match status" value="1"/>
</dbReference>
<feature type="domain" description="Transmembrane protein 135 N-terminal" evidence="7">
    <location>
        <begin position="15"/>
        <end position="146"/>
    </location>
</feature>
<dbReference type="PANTHER" id="PTHR12459:SF15">
    <property type="entry name" value="TRANSMEMBRANE PROTEIN 135"/>
    <property type="match status" value="1"/>
</dbReference>
<reference evidence="8" key="2">
    <citation type="journal article" date="2014" name="BMC Genomics">
        <title>A genomic perspective to assessing quality of mass-reared SIT flies used in Mediterranean fruit fly (Ceratitis capitata) eradication in California.</title>
        <authorList>
            <person name="Calla B."/>
            <person name="Hall B."/>
            <person name="Hou S."/>
            <person name="Geib S.M."/>
        </authorList>
    </citation>
    <scope>NUCLEOTIDE SEQUENCE</scope>
</reference>
<protein>
    <submittedName>
        <fullName evidence="8">Transmembrane protein 135</fullName>
    </submittedName>
</protein>
<comment type="subcellular location">
    <subcellularLocation>
        <location evidence="1">Endomembrane system</location>
        <topology evidence="1">Multi-pass membrane protein</topology>
    </subcellularLocation>
</comment>
<evidence type="ECO:0000256" key="5">
    <source>
        <dbReference type="ARBA" id="ARBA00023136"/>
    </source>
</evidence>
<dbReference type="GO" id="GO:0012505">
    <property type="term" value="C:endomembrane system"/>
    <property type="evidence" value="ECO:0007669"/>
    <property type="project" value="UniProtKB-SubCell"/>
</dbReference>
<dbReference type="InterPro" id="IPR026749">
    <property type="entry name" value="Tmem135"/>
</dbReference>
<keyword evidence="4 6" id="KW-1133">Transmembrane helix</keyword>
<reference evidence="8" key="1">
    <citation type="submission" date="2013-07" db="EMBL/GenBank/DDBJ databases">
        <authorList>
            <person name="Geib S."/>
        </authorList>
    </citation>
    <scope>NUCLEOTIDE SEQUENCE</scope>
</reference>
<name>W8AX43_CERCA</name>
<keyword evidence="3 6" id="KW-0812">Transmembrane</keyword>
<evidence type="ECO:0000256" key="1">
    <source>
        <dbReference type="ARBA" id="ARBA00004127"/>
    </source>
</evidence>
<dbReference type="EMBL" id="GAMC01017150">
    <property type="protein sequence ID" value="JAB89405.1"/>
    <property type="molecule type" value="mRNA"/>
</dbReference>
<feature type="transmembrane region" description="Helical" evidence="6">
    <location>
        <begin position="383"/>
        <end position="404"/>
    </location>
</feature>
<evidence type="ECO:0000259" key="7">
    <source>
        <dbReference type="Pfam" id="PF15982"/>
    </source>
</evidence>
<dbReference type="EMBL" id="GAMC01017151">
    <property type="protein sequence ID" value="JAB89404.1"/>
    <property type="molecule type" value="mRNA"/>
</dbReference>
<feature type="transmembrane region" description="Helical" evidence="6">
    <location>
        <begin position="101"/>
        <end position="121"/>
    </location>
</feature>
<evidence type="ECO:0000256" key="6">
    <source>
        <dbReference type="SAM" id="Phobius"/>
    </source>
</evidence>
<feature type="transmembrane region" description="Helical" evidence="6">
    <location>
        <begin position="338"/>
        <end position="363"/>
    </location>
</feature>
<dbReference type="EMBL" id="GAMC01017154">
    <property type="protein sequence ID" value="JAB89401.1"/>
    <property type="molecule type" value="mRNA"/>
</dbReference>
<proteinExistence type="evidence at transcript level"/>
<evidence type="ECO:0000313" key="8">
    <source>
        <dbReference type="EMBL" id="JAB89403.1"/>
    </source>
</evidence>
<dbReference type="InterPro" id="IPR031926">
    <property type="entry name" value="TMEM135_N"/>
</dbReference>
<feature type="transmembrane region" description="Helical" evidence="6">
    <location>
        <begin position="155"/>
        <end position="174"/>
    </location>
</feature>
<gene>
    <name evidence="8" type="primary">TM135</name>
</gene>
<evidence type="ECO:0000256" key="4">
    <source>
        <dbReference type="ARBA" id="ARBA00022989"/>
    </source>
</evidence>